<protein>
    <submittedName>
        <fullName evidence="2">Uncharacterized protein</fullName>
    </submittedName>
</protein>
<name>A0A1N5YYR1_9ACTN</name>
<proteinExistence type="predicted"/>
<gene>
    <name evidence="2" type="ORF">SAMN04489832_3419</name>
</gene>
<feature type="region of interest" description="Disordered" evidence="1">
    <location>
        <begin position="1"/>
        <end position="22"/>
    </location>
</feature>
<dbReference type="AlphaFoldDB" id="A0A1N5YYR1"/>
<dbReference type="Proteomes" id="UP000185124">
    <property type="component" value="Unassembled WGS sequence"/>
</dbReference>
<evidence type="ECO:0000256" key="1">
    <source>
        <dbReference type="SAM" id="MobiDB-lite"/>
    </source>
</evidence>
<reference evidence="3" key="1">
    <citation type="submission" date="2016-12" db="EMBL/GenBank/DDBJ databases">
        <authorList>
            <person name="Varghese N."/>
            <person name="Submissions S."/>
        </authorList>
    </citation>
    <scope>NUCLEOTIDE SEQUENCE [LARGE SCALE GENOMIC DNA]</scope>
    <source>
        <strain evidence="3">DSM 45599</strain>
    </source>
</reference>
<sequence>MSPLAFGPGRGTHRVLGISGTQDRCRTHRVPLGPGRVQEVPGERAAVLRLAADAANRLREDGVTLPRLRPVTERQARCPECVQEAALAAVARLRGEDEDW</sequence>
<evidence type="ECO:0000313" key="3">
    <source>
        <dbReference type="Proteomes" id="UP000185124"/>
    </source>
</evidence>
<evidence type="ECO:0000313" key="2">
    <source>
        <dbReference type="EMBL" id="SIN14515.1"/>
    </source>
</evidence>
<accession>A0A1N5YYR1</accession>
<keyword evidence="3" id="KW-1185">Reference proteome</keyword>
<dbReference type="EMBL" id="FSQT01000002">
    <property type="protein sequence ID" value="SIN14515.1"/>
    <property type="molecule type" value="Genomic_DNA"/>
</dbReference>
<dbReference type="STRING" id="709881.SAMN04489832_3419"/>
<organism evidence="2 3">
    <name type="scientific">Micromonospora cremea</name>
    <dbReference type="NCBI Taxonomy" id="709881"/>
    <lineage>
        <taxon>Bacteria</taxon>
        <taxon>Bacillati</taxon>
        <taxon>Actinomycetota</taxon>
        <taxon>Actinomycetes</taxon>
        <taxon>Micromonosporales</taxon>
        <taxon>Micromonosporaceae</taxon>
        <taxon>Micromonospora</taxon>
    </lineage>
</organism>